<gene>
    <name evidence="2" type="ORF">Pdw03_3923</name>
</gene>
<protein>
    <submittedName>
        <fullName evidence="2">Uncharacterized protein</fullName>
    </submittedName>
</protein>
<sequence>MSFAPLLRNPLLLNIPQLVFLSLTMVEPINITRRQRGTEKTNLRRGGSWRDLSILSLRHGREETAES</sequence>
<dbReference type="GeneID" id="90952553"/>
<evidence type="ECO:0000313" key="3">
    <source>
        <dbReference type="Proteomes" id="UP000595662"/>
    </source>
</evidence>
<accession>A0A7T6XH74</accession>
<proteinExistence type="predicted"/>
<keyword evidence="1" id="KW-0732">Signal</keyword>
<reference evidence="2 3" key="1">
    <citation type="submission" date="2020-08" db="EMBL/GenBank/DDBJ databases">
        <title>The completed genome sequence of the pathogenic ascomycete fungus Penicillium digitatum.</title>
        <authorList>
            <person name="Wang M."/>
        </authorList>
    </citation>
    <scope>NUCLEOTIDE SEQUENCE [LARGE SCALE GENOMIC DNA]</scope>
    <source>
        <strain evidence="2 3">PdW03</strain>
    </source>
</reference>
<dbReference type="EMBL" id="CP060774">
    <property type="protein sequence ID" value="QQK41069.1"/>
    <property type="molecule type" value="Genomic_DNA"/>
</dbReference>
<evidence type="ECO:0000313" key="2">
    <source>
        <dbReference type="EMBL" id="QQK41069.1"/>
    </source>
</evidence>
<evidence type="ECO:0000256" key="1">
    <source>
        <dbReference type="SAM" id="SignalP"/>
    </source>
</evidence>
<dbReference type="Proteomes" id="UP000595662">
    <property type="component" value="Chromosome 1"/>
</dbReference>
<name>A0A7T6XH74_PENDI</name>
<feature type="signal peptide" evidence="1">
    <location>
        <begin position="1"/>
        <end position="21"/>
    </location>
</feature>
<feature type="chain" id="PRO_5030908885" evidence="1">
    <location>
        <begin position="22"/>
        <end position="67"/>
    </location>
</feature>
<dbReference type="AlphaFoldDB" id="A0A7T6XH74"/>
<dbReference type="RefSeq" id="XP_065956026.1">
    <property type="nucleotide sequence ID" value="XM_066100626.1"/>
</dbReference>
<organism evidence="2 3">
    <name type="scientific">Penicillium digitatum</name>
    <name type="common">Green mold</name>
    <dbReference type="NCBI Taxonomy" id="36651"/>
    <lineage>
        <taxon>Eukaryota</taxon>
        <taxon>Fungi</taxon>
        <taxon>Dikarya</taxon>
        <taxon>Ascomycota</taxon>
        <taxon>Pezizomycotina</taxon>
        <taxon>Eurotiomycetes</taxon>
        <taxon>Eurotiomycetidae</taxon>
        <taxon>Eurotiales</taxon>
        <taxon>Aspergillaceae</taxon>
        <taxon>Penicillium</taxon>
    </lineage>
</organism>